<evidence type="ECO:0000313" key="2">
    <source>
        <dbReference type="EMBL" id="KAK9032719.1"/>
    </source>
</evidence>
<name>A0ABR2T608_9ROSI</name>
<reference evidence="2 3" key="1">
    <citation type="journal article" date="2024" name="G3 (Bethesda)">
        <title>Genome assembly of Hibiscus sabdariffa L. provides insights into metabolisms of medicinal natural products.</title>
        <authorList>
            <person name="Kim T."/>
        </authorList>
    </citation>
    <scope>NUCLEOTIDE SEQUENCE [LARGE SCALE GENOMIC DNA]</scope>
    <source>
        <strain evidence="2">TK-2024</strain>
        <tissue evidence="2">Old leaves</tissue>
    </source>
</reference>
<dbReference type="Proteomes" id="UP001396334">
    <property type="component" value="Unassembled WGS sequence"/>
</dbReference>
<organism evidence="2 3">
    <name type="scientific">Hibiscus sabdariffa</name>
    <name type="common">roselle</name>
    <dbReference type="NCBI Taxonomy" id="183260"/>
    <lineage>
        <taxon>Eukaryota</taxon>
        <taxon>Viridiplantae</taxon>
        <taxon>Streptophyta</taxon>
        <taxon>Embryophyta</taxon>
        <taxon>Tracheophyta</taxon>
        <taxon>Spermatophyta</taxon>
        <taxon>Magnoliopsida</taxon>
        <taxon>eudicotyledons</taxon>
        <taxon>Gunneridae</taxon>
        <taxon>Pentapetalae</taxon>
        <taxon>rosids</taxon>
        <taxon>malvids</taxon>
        <taxon>Malvales</taxon>
        <taxon>Malvaceae</taxon>
        <taxon>Malvoideae</taxon>
        <taxon>Hibiscus</taxon>
    </lineage>
</organism>
<feature type="compositionally biased region" description="Basic and acidic residues" evidence="1">
    <location>
        <begin position="23"/>
        <end position="42"/>
    </location>
</feature>
<evidence type="ECO:0000313" key="3">
    <source>
        <dbReference type="Proteomes" id="UP001396334"/>
    </source>
</evidence>
<gene>
    <name evidence="2" type="ORF">V6N11_056976</name>
</gene>
<accession>A0ABR2T608</accession>
<comment type="caution">
    <text evidence="2">The sequence shown here is derived from an EMBL/GenBank/DDBJ whole genome shotgun (WGS) entry which is preliminary data.</text>
</comment>
<protein>
    <submittedName>
        <fullName evidence="2">Uncharacterized protein</fullName>
    </submittedName>
</protein>
<sequence>MEDKSFSAENSVGQKKVTAGGREIGRLKEGHNSRSMPRERNVDTVPTSLKSNKHVVIHVVEEGAKRVLKESNSRSSYGPIRKVYTKALNRDSMVNAGLP</sequence>
<feature type="region of interest" description="Disordered" evidence="1">
    <location>
        <begin position="1"/>
        <end position="49"/>
    </location>
</feature>
<proteinExistence type="predicted"/>
<keyword evidence="3" id="KW-1185">Reference proteome</keyword>
<evidence type="ECO:0000256" key="1">
    <source>
        <dbReference type="SAM" id="MobiDB-lite"/>
    </source>
</evidence>
<dbReference type="EMBL" id="JBBPBN010000009">
    <property type="protein sequence ID" value="KAK9032719.1"/>
    <property type="molecule type" value="Genomic_DNA"/>
</dbReference>